<keyword evidence="3" id="KW-1185">Reference proteome</keyword>
<dbReference type="Pfam" id="PF09838">
    <property type="entry name" value="DUF2065"/>
    <property type="match status" value="1"/>
</dbReference>
<organism evidence="2 3">
    <name type="scientific">Cognatiluteimonas weifangensis</name>
    <dbReference type="NCBI Taxonomy" id="2303539"/>
    <lineage>
        <taxon>Bacteria</taxon>
        <taxon>Pseudomonadati</taxon>
        <taxon>Pseudomonadota</taxon>
        <taxon>Gammaproteobacteria</taxon>
        <taxon>Lysobacterales</taxon>
        <taxon>Lysobacteraceae</taxon>
        <taxon>Cognatiluteimonas</taxon>
    </lineage>
</organism>
<evidence type="ECO:0000313" key="3">
    <source>
        <dbReference type="Proteomes" id="UP000262917"/>
    </source>
</evidence>
<dbReference type="OrthoDB" id="9182237at2"/>
<dbReference type="EMBL" id="QVPD01000007">
    <property type="protein sequence ID" value="RFP60377.1"/>
    <property type="molecule type" value="Genomic_DNA"/>
</dbReference>
<evidence type="ECO:0000256" key="1">
    <source>
        <dbReference type="SAM" id="Phobius"/>
    </source>
</evidence>
<keyword evidence="1" id="KW-0472">Membrane</keyword>
<name>A0A372DLM8_9GAMM</name>
<dbReference type="InterPro" id="IPR019201">
    <property type="entry name" value="DUF2065"/>
</dbReference>
<reference evidence="2 3" key="1">
    <citation type="submission" date="2018-08" db="EMBL/GenBank/DDBJ databases">
        <title>Lysobacter weifangensis sp. nov., a new member of the family 'Xanthomonadaceae', isolated from soil in a farmland.</title>
        <authorList>
            <person name="Zhao H."/>
        </authorList>
    </citation>
    <scope>NUCLEOTIDE SEQUENCE [LARGE SCALE GENOMIC DNA]</scope>
    <source>
        <strain evidence="2 3">WF-2</strain>
    </source>
</reference>
<accession>A0A372DLM8</accession>
<comment type="caution">
    <text evidence="2">The sequence shown here is derived from an EMBL/GenBank/DDBJ whole genome shotgun (WGS) entry which is preliminary data.</text>
</comment>
<sequence>MSELWAALCLVAVLEGLFLFAAPGAWKRAAEQLHALPNRHVRAIGGLVVIAGLLALYFVRGV</sequence>
<keyword evidence="1" id="KW-1133">Transmembrane helix</keyword>
<dbReference type="RefSeq" id="WP_117202779.1">
    <property type="nucleotide sequence ID" value="NZ_JBHTBK010000003.1"/>
</dbReference>
<evidence type="ECO:0000313" key="2">
    <source>
        <dbReference type="EMBL" id="RFP60377.1"/>
    </source>
</evidence>
<gene>
    <name evidence="2" type="ORF">D0Y53_08420</name>
</gene>
<protein>
    <submittedName>
        <fullName evidence="2">DUF2065 family protein</fullName>
    </submittedName>
</protein>
<proteinExistence type="predicted"/>
<dbReference type="AlphaFoldDB" id="A0A372DLM8"/>
<dbReference type="PANTHER" id="PTHR38602">
    <property type="entry name" value="INNER MEMBRANE PROTEIN-RELATED"/>
    <property type="match status" value="1"/>
</dbReference>
<dbReference type="Proteomes" id="UP000262917">
    <property type="component" value="Unassembled WGS sequence"/>
</dbReference>
<keyword evidence="1" id="KW-0812">Transmembrane</keyword>
<dbReference type="PANTHER" id="PTHR38602:SF1">
    <property type="entry name" value="INNER MEMBRANE PROTEIN"/>
    <property type="match status" value="1"/>
</dbReference>
<feature type="transmembrane region" description="Helical" evidence="1">
    <location>
        <begin position="40"/>
        <end position="59"/>
    </location>
</feature>